<dbReference type="Proteomes" id="UP000282837">
    <property type="component" value="Unassembled WGS sequence"/>
</dbReference>
<dbReference type="AlphaFoldDB" id="A0A3S2VA82"/>
<evidence type="ECO:0000313" key="6">
    <source>
        <dbReference type="Proteomes" id="UP000282837"/>
    </source>
</evidence>
<evidence type="ECO:0000256" key="2">
    <source>
        <dbReference type="ARBA" id="ARBA00006472"/>
    </source>
</evidence>
<accession>A0A3S2VA82</accession>
<gene>
    <name evidence="5" type="ORF">EOE18_00600</name>
</gene>
<dbReference type="GO" id="GO:0008124">
    <property type="term" value="F:4-alpha-hydroxytetrahydrobiopterin dehydratase activity"/>
    <property type="evidence" value="ECO:0007669"/>
    <property type="project" value="UniProtKB-UniRule"/>
</dbReference>
<dbReference type="InterPro" id="IPR036428">
    <property type="entry name" value="PCD_sf"/>
</dbReference>
<dbReference type="Pfam" id="PF01329">
    <property type="entry name" value="Pterin_4a"/>
    <property type="match status" value="1"/>
</dbReference>
<evidence type="ECO:0000256" key="3">
    <source>
        <dbReference type="ARBA" id="ARBA00023239"/>
    </source>
</evidence>
<dbReference type="RefSeq" id="WP_127705162.1">
    <property type="nucleotide sequence ID" value="NZ_SACO01000001.1"/>
</dbReference>
<keyword evidence="6" id="KW-1185">Reference proteome</keyword>
<protein>
    <recommendedName>
        <fullName evidence="4">Putative pterin-4-alpha-carbinolamine dehydratase</fullName>
        <shortName evidence="4">PHS</shortName>
        <ecNumber evidence="4">4.2.1.96</ecNumber>
    </recommendedName>
    <alternativeName>
        <fullName evidence="4">4-alpha-hydroxy-tetrahydropterin dehydratase</fullName>
    </alternativeName>
    <alternativeName>
        <fullName evidence="4">Pterin carbinolamine dehydratase</fullName>
        <shortName evidence="4">PCD</shortName>
    </alternativeName>
</protein>
<evidence type="ECO:0000256" key="4">
    <source>
        <dbReference type="HAMAP-Rule" id="MF_00434"/>
    </source>
</evidence>
<organism evidence="5 6">
    <name type="scientific">Novosphingobium umbonatum</name>
    <dbReference type="NCBI Taxonomy" id="1908524"/>
    <lineage>
        <taxon>Bacteria</taxon>
        <taxon>Pseudomonadati</taxon>
        <taxon>Pseudomonadota</taxon>
        <taxon>Alphaproteobacteria</taxon>
        <taxon>Sphingomonadales</taxon>
        <taxon>Sphingomonadaceae</taxon>
        <taxon>Novosphingobium</taxon>
    </lineage>
</organism>
<dbReference type="EC" id="4.2.1.96" evidence="4"/>
<dbReference type="SUPFAM" id="SSF55248">
    <property type="entry name" value="PCD-like"/>
    <property type="match status" value="1"/>
</dbReference>
<dbReference type="GO" id="GO:0006729">
    <property type="term" value="P:tetrahydrobiopterin biosynthetic process"/>
    <property type="evidence" value="ECO:0007669"/>
    <property type="project" value="InterPro"/>
</dbReference>
<dbReference type="HAMAP" id="MF_00434">
    <property type="entry name" value="Pterin_4_alpha"/>
    <property type="match status" value="1"/>
</dbReference>
<dbReference type="OrthoDB" id="9794987at2"/>
<dbReference type="PANTHER" id="PTHR12599">
    <property type="entry name" value="PTERIN-4-ALPHA-CARBINOLAMINE DEHYDRATASE"/>
    <property type="match status" value="1"/>
</dbReference>
<sequence>MADELLNASDLKEALENLPEWQLDEDKTGIQREFTFADFSQAFAFMTRVAMLAEKHDHHPEWQNSWDWVFIRLTTDDLGGVTEQDVDLALAIDELLD</sequence>
<dbReference type="NCBIfam" id="NF002018">
    <property type="entry name" value="PRK00823.1-3"/>
    <property type="match status" value="1"/>
</dbReference>
<proteinExistence type="inferred from homology"/>
<dbReference type="InterPro" id="IPR001533">
    <property type="entry name" value="Pterin_deHydtase"/>
</dbReference>
<dbReference type="EMBL" id="SACO01000001">
    <property type="protein sequence ID" value="RVU07623.1"/>
    <property type="molecule type" value="Genomic_DNA"/>
</dbReference>
<comment type="catalytic activity">
    <reaction evidence="1 4">
        <text>(4aS,6R)-4a-hydroxy-L-erythro-5,6,7,8-tetrahydrobiopterin = (6R)-L-erythro-6,7-dihydrobiopterin + H2O</text>
        <dbReference type="Rhea" id="RHEA:11920"/>
        <dbReference type="ChEBI" id="CHEBI:15377"/>
        <dbReference type="ChEBI" id="CHEBI:15642"/>
        <dbReference type="ChEBI" id="CHEBI:43120"/>
        <dbReference type="EC" id="4.2.1.96"/>
    </reaction>
</comment>
<evidence type="ECO:0000256" key="1">
    <source>
        <dbReference type="ARBA" id="ARBA00001554"/>
    </source>
</evidence>
<evidence type="ECO:0000313" key="5">
    <source>
        <dbReference type="EMBL" id="RVU07623.1"/>
    </source>
</evidence>
<name>A0A3S2VA82_9SPHN</name>
<reference evidence="5 6" key="1">
    <citation type="submission" date="2019-01" db="EMBL/GenBank/DDBJ databases">
        <authorList>
            <person name="Chen W.-M."/>
        </authorList>
    </citation>
    <scope>NUCLEOTIDE SEQUENCE [LARGE SCALE GENOMIC DNA]</scope>
    <source>
        <strain evidence="5 6">FSY-9</strain>
    </source>
</reference>
<keyword evidence="3 4" id="KW-0456">Lyase</keyword>
<dbReference type="NCBIfam" id="NF002017">
    <property type="entry name" value="PRK00823.1-2"/>
    <property type="match status" value="1"/>
</dbReference>
<comment type="similarity">
    <text evidence="2 4">Belongs to the pterin-4-alpha-carbinolamine dehydratase family.</text>
</comment>
<dbReference type="PANTHER" id="PTHR12599:SF0">
    <property type="entry name" value="PTERIN-4-ALPHA-CARBINOLAMINE DEHYDRATASE"/>
    <property type="match status" value="1"/>
</dbReference>
<dbReference type="Gene3D" id="3.30.1360.20">
    <property type="entry name" value="Transcriptional coactivator/pterin dehydratase"/>
    <property type="match status" value="1"/>
</dbReference>
<comment type="caution">
    <text evidence="5">The sequence shown here is derived from an EMBL/GenBank/DDBJ whole genome shotgun (WGS) entry which is preliminary data.</text>
</comment>